<dbReference type="GO" id="GO:0016020">
    <property type="term" value="C:membrane"/>
    <property type="evidence" value="ECO:0007669"/>
    <property type="project" value="UniProtKB-SubCell"/>
</dbReference>
<keyword evidence="3 6" id="KW-0812">Transmembrane</keyword>
<dbReference type="InterPro" id="IPR036259">
    <property type="entry name" value="MFS_trans_sf"/>
</dbReference>
<evidence type="ECO:0000313" key="7">
    <source>
        <dbReference type="EMBL" id="KAJ4971411.1"/>
    </source>
</evidence>
<dbReference type="SUPFAM" id="SSF103473">
    <property type="entry name" value="MFS general substrate transporter"/>
    <property type="match status" value="2"/>
</dbReference>
<gene>
    <name evidence="7" type="ORF">NE237_004510</name>
</gene>
<proteinExistence type="inferred from homology"/>
<feature type="transmembrane region" description="Helical" evidence="6">
    <location>
        <begin position="418"/>
        <end position="441"/>
    </location>
</feature>
<feature type="transmembrane region" description="Helical" evidence="6">
    <location>
        <begin position="294"/>
        <end position="320"/>
    </location>
</feature>
<comment type="similarity">
    <text evidence="2">Belongs to the major facilitator superfamily. Proton-dependent oligopeptide transporter (POT/PTR) (TC 2.A.17) family.</text>
</comment>
<dbReference type="PROSITE" id="PS01022">
    <property type="entry name" value="PTR2_1"/>
    <property type="match status" value="1"/>
</dbReference>
<organism evidence="7 8">
    <name type="scientific">Protea cynaroides</name>
    <dbReference type="NCBI Taxonomy" id="273540"/>
    <lineage>
        <taxon>Eukaryota</taxon>
        <taxon>Viridiplantae</taxon>
        <taxon>Streptophyta</taxon>
        <taxon>Embryophyta</taxon>
        <taxon>Tracheophyta</taxon>
        <taxon>Spermatophyta</taxon>
        <taxon>Magnoliopsida</taxon>
        <taxon>Proteales</taxon>
        <taxon>Proteaceae</taxon>
        <taxon>Protea</taxon>
    </lineage>
</organism>
<keyword evidence="4 6" id="KW-1133">Transmembrane helix</keyword>
<sequence length="548" mass="61505">MEQGLEMMKRGKLEEVDEEKWVYDSSVDHKGRIPLRASTGVWKGSLFIIAIEFSERLSYFGIATNLIIYLTKVIHQDLKIAAKNVNYWSGVTTMMPLIGGFLADSYFGRFRAVLISSFIYLVGLSLLTMSELIPSLKPCNMDNCKNSTKNHKIVFFLAIGLVVGVTVIVYVQDNVSWGLADIILTAVMSITIIIFYTGRPFYRFRKPKGSPLTPMLQVLVAAVTKRNLPYPSDPAQLHEDTKTPKIQGRLLCHTPKLKFLDKAAIIEDNEEGSIEKHRSPWRLSTVTKVEEMKLVLNVVPIWLTSLTFGLCVAQTSTFFIKQASAMNRHISHHSFEIPPATIYALAAIGMIISVVIYDRILEPLLQKVRNKERGIEILQRIGIGMLFTSVSMVTAALIESRRLKEVEEKMGPLSVFWLTPQFMIMGFGDGFALVGLQEYFYEQVPDTMRSLGIAFYLSVIGLGNFISSLLITVVDHVTENRGRSWFGKDLNSSRLDYFYWLLAAINGVNLCIYVFVARRAAYKSVQRGVAVVDYSGGREISGGGELMA</sequence>
<feature type="transmembrane region" description="Helical" evidence="6">
    <location>
        <begin position="87"/>
        <end position="107"/>
    </location>
</feature>
<dbReference type="PANTHER" id="PTHR11654">
    <property type="entry name" value="OLIGOPEPTIDE TRANSPORTER-RELATED"/>
    <property type="match status" value="1"/>
</dbReference>
<protein>
    <submittedName>
        <fullName evidence="7">Uncharacterized protein</fullName>
    </submittedName>
</protein>
<keyword evidence="5 6" id="KW-0472">Membrane</keyword>
<feature type="transmembrane region" description="Helical" evidence="6">
    <location>
        <begin position="453"/>
        <end position="477"/>
    </location>
</feature>
<feature type="transmembrane region" description="Helical" evidence="6">
    <location>
        <begin position="497"/>
        <end position="517"/>
    </location>
</feature>
<evidence type="ECO:0000256" key="5">
    <source>
        <dbReference type="ARBA" id="ARBA00023136"/>
    </source>
</evidence>
<dbReference type="GO" id="GO:0006857">
    <property type="term" value="P:oligopeptide transport"/>
    <property type="evidence" value="ECO:0007669"/>
    <property type="project" value="InterPro"/>
</dbReference>
<dbReference type="Gene3D" id="1.20.1250.20">
    <property type="entry name" value="MFS general substrate transporter like domains"/>
    <property type="match status" value="2"/>
</dbReference>
<accession>A0A9Q0KJ28</accession>
<name>A0A9Q0KJ28_9MAGN</name>
<dbReference type="InterPro" id="IPR000109">
    <property type="entry name" value="POT_fam"/>
</dbReference>
<evidence type="ECO:0000256" key="1">
    <source>
        <dbReference type="ARBA" id="ARBA00004141"/>
    </source>
</evidence>
<feature type="transmembrane region" description="Helical" evidence="6">
    <location>
        <begin position="113"/>
        <end position="133"/>
    </location>
</feature>
<dbReference type="Pfam" id="PF00854">
    <property type="entry name" value="PTR2"/>
    <property type="match status" value="1"/>
</dbReference>
<dbReference type="OrthoDB" id="8904098at2759"/>
<evidence type="ECO:0000256" key="6">
    <source>
        <dbReference type="SAM" id="Phobius"/>
    </source>
</evidence>
<evidence type="ECO:0000256" key="3">
    <source>
        <dbReference type="ARBA" id="ARBA00022692"/>
    </source>
</evidence>
<keyword evidence="8" id="KW-1185">Reference proteome</keyword>
<dbReference type="AlphaFoldDB" id="A0A9Q0KJ28"/>
<dbReference type="EMBL" id="JAMYWD010000005">
    <property type="protein sequence ID" value="KAJ4971411.1"/>
    <property type="molecule type" value="Genomic_DNA"/>
</dbReference>
<evidence type="ECO:0000256" key="2">
    <source>
        <dbReference type="ARBA" id="ARBA00005982"/>
    </source>
</evidence>
<comment type="subcellular location">
    <subcellularLocation>
        <location evidence="1">Membrane</location>
        <topology evidence="1">Multi-pass membrane protein</topology>
    </subcellularLocation>
</comment>
<feature type="transmembrane region" description="Helical" evidence="6">
    <location>
        <begin position="177"/>
        <end position="198"/>
    </location>
</feature>
<evidence type="ECO:0000313" key="8">
    <source>
        <dbReference type="Proteomes" id="UP001141806"/>
    </source>
</evidence>
<feature type="transmembrane region" description="Helical" evidence="6">
    <location>
        <begin position="340"/>
        <end position="357"/>
    </location>
</feature>
<dbReference type="GO" id="GO:0022857">
    <property type="term" value="F:transmembrane transporter activity"/>
    <property type="evidence" value="ECO:0007669"/>
    <property type="project" value="InterPro"/>
</dbReference>
<dbReference type="Proteomes" id="UP001141806">
    <property type="component" value="Unassembled WGS sequence"/>
</dbReference>
<feature type="transmembrane region" description="Helical" evidence="6">
    <location>
        <begin position="377"/>
        <end position="398"/>
    </location>
</feature>
<comment type="caution">
    <text evidence="7">The sequence shown here is derived from an EMBL/GenBank/DDBJ whole genome shotgun (WGS) entry which is preliminary data.</text>
</comment>
<evidence type="ECO:0000256" key="4">
    <source>
        <dbReference type="ARBA" id="ARBA00022989"/>
    </source>
</evidence>
<reference evidence="7" key="1">
    <citation type="journal article" date="2023" name="Plant J.">
        <title>The genome of the king protea, Protea cynaroides.</title>
        <authorList>
            <person name="Chang J."/>
            <person name="Duong T.A."/>
            <person name="Schoeman C."/>
            <person name="Ma X."/>
            <person name="Roodt D."/>
            <person name="Barker N."/>
            <person name="Li Z."/>
            <person name="Van de Peer Y."/>
            <person name="Mizrachi E."/>
        </authorList>
    </citation>
    <scope>NUCLEOTIDE SEQUENCE</scope>
    <source>
        <tissue evidence="7">Young leaves</tissue>
    </source>
</reference>
<feature type="transmembrane region" description="Helical" evidence="6">
    <location>
        <begin position="153"/>
        <end position="171"/>
    </location>
</feature>
<dbReference type="InterPro" id="IPR018456">
    <property type="entry name" value="PTR2_symporter_CS"/>
</dbReference>